<dbReference type="SMART" id="SM00563">
    <property type="entry name" value="PlsC"/>
    <property type="match status" value="1"/>
</dbReference>
<dbReference type="SUPFAM" id="SSF69593">
    <property type="entry name" value="Glycerol-3-phosphate (1)-acyltransferase"/>
    <property type="match status" value="1"/>
</dbReference>
<evidence type="ECO:0000256" key="5">
    <source>
        <dbReference type="ARBA" id="ARBA00023315"/>
    </source>
</evidence>
<keyword evidence="7" id="KW-1133">Transmembrane helix</keyword>
<name>A0ABT7Z8R4_9ACTN</name>
<evidence type="ECO:0000256" key="6">
    <source>
        <dbReference type="SAM" id="MobiDB-lite"/>
    </source>
</evidence>
<dbReference type="InterPro" id="IPR002123">
    <property type="entry name" value="Plipid/glycerol_acylTrfase"/>
</dbReference>
<keyword evidence="5 9" id="KW-0012">Acyltransferase</keyword>
<evidence type="ECO:0000313" key="10">
    <source>
        <dbReference type="Proteomes" id="UP001174050"/>
    </source>
</evidence>
<accession>A0ABT7Z8R4</accession>
<sequence length="328" mass="34599">MSGWLPSAPCTPRHCARHPGRAGRARSLARLVAGIVAVLSGVLLAPLTAPLRPAARRRLTRLWCRTVIRAFGVRVRVVGTPAHGPHLVVANHVSWLDIPLVAAVLPGRMLAKSEVRTWPVLGPLAARGGTLFVERDRLRALPGTVRDLARALGDGSPVVVFPEGSTWCGRAQGHFRPAAFQAALDAGAAVQPVRISYHPTGPAAFVGDDPLAASLWRVAAARGLTAEIRILPPIPAGSHTDRRSLARAAQTAVRTAVRTTHRTADPTTGRIPVQRTEGTALRATDRTTDREAAVHTAVASDSANLPSPSVHQCASSIPAPASSRRTPS</sequence>
<evidence type="ECO:0000256" key="7">
    <source>
        <dbReference type="SAM" id="Phobius"/>
    </source>
</evidence>
<evidence type="ECO:0000256" key="4">
    <source>
        <dbReference type="ARBA" id="ARBA00023098"/>
    </source>
</evidence>
<dbReference type="GO" id="GO:0016746">
    <property type="term" value="F:acyltransferase activity"/>
    <property type="evidence" value="ECO:0007669"/>
    <property type="project" value="UniProtKB-KW"/>
</dbReference>
<feature type="compositionally biased region" description="Low complexity" evidence="6">
    <location>
        <begin position="314"/>
        <end position="328"/>
    </location>
</feature>
<feature type="domain" description="Phospholipid/glycerol acyltransferase" evidence="8">
    <location>
        <begin position="86"/>
        <end position="198"/>
    </location>
</feature>
<reference evidence="9" key="1">
    <citation type="submission" date="2023-06" db="EMBL/GenBank/DDBJ databases">
        <title>WGS-Sequencing of Streptomyces ficellus isolate 21 collected from sand in Gara Djebilet Iron Mine in Algeria.</title>
        <authorList>
            <person name="Zegers G.P."/>
            <person name="Gomez A."/>
            <person name="Gueddou A."/>
            <person name="Zahara A.F."/>
            <person name="Worth M."/>
            <person name="Sevigny J.L."/>
            <person name="Tisa L."/>
        </authorList>
    </citation>
    <scope>NUCLEOTIDE SEQUENCE</scope>
    <source>
        <strain evidence="9">AS11</strain>
    </source>
</reference>
<organism evidence="9 10">
    <name type="scientific">Streptomyces ficellus</name>
    <dbReference type="NCBI Taxonomy" id="1977088"/>
    <lineage>
        <taxon>Bacteria</taxon>
        <taxon>Bacillati</taxon>
        <taxon>Actinomycetota</taxon>
        <taxon>Actinomycetes</taxon>
        <taxon>Kitasatosporales</taxon>
        <taxon>Streptomycetaceae</taxon>
        <taxon>Streptomyces</taxon>
    </lineage>
</organism>
<dbReference type="RefSeq" id="WP_290113000.1">
    <property type="nucleotide sequence ID" value="NZ_JAUEPL010000025.1"/>
</dbReference>
<dbReference type="Pfam" id="PF01553">
    <property type="entry name" value="Acyltransferase"/>
    <property type="match status" value="1"/>
</dbReference>
<keyword evidence="7" id="KW-0472">Membrane</keyword>
<keyword evidence="10" id="KW-1185">Reference proteome</keyword>
<feature type="compositionally biased region" description="Polar residues" evidence="6">
    <location>
        <begin position="299"/>
        <end position="313"/>
    </location>
</feature>
<feature type="transmembrane region" description="Helical" evidence="7">
    <location>
        <begin position="28"/>
        <end position="51"/>
    </location>
</feature>
<gene>
    <name evidence="9" type="ORF">QWM81_17680</name>
</gene>
<dbReference type="PANTHER" id="PTHR10434:SF64">
    <property type="entry name" value="1-ACYL-SN-GLYCEROL-3-PHOSPHATE ACYLTRANSFERASE-RELATED"/>
    <property type="match status" value="1"/>
</dbReference>
<evidence type="ECO:0000313" key="9">
    <source>
        <dbReference type="EMBL" id="MDN3295846.1"/>
    </source>
</evidence>
<comment type="caution">
    <text evidence="9">The sequence shown here is derived from an EMBL/GenBank/DDBJ whole genome shotgun (WGS) entry which is preliminary data.</text>
</comment>
<keyword evidence="4" id="KW-0443">Lipid metabolism</keyword>
<protein>
    <submittedName>
        <fullName evidence="9">Lysophospholipid acyltransferase family protein</fullName>
    </submittedName>
</protein>
<dbReference type="Proteomes" id="UP001174050">
    <property type="component" value="Unassembled WGS sequence"/>
</dbReference>
<keyword evidence="7" id="KW-0812">Transmembrane</keyword>
<evidence type="ECO:0000256" key="2">
    <source>
        <dbReference type="ARBA" id="ARBA00022516"/>
    </source>
</evidence>
<dbReference type="CDD" id="cd07989">
    <property type="entry name" value="LPLAT_AGPAT-like"/>
    <property type="match status" value="1"/>
</dbReference>
<comment type="pathway">
    <text evidence="1">Lipid metabolism.</text>
</comment>
<dbReference type="PANTHER" id="PTHR10434">
    <property type="entry name" value="1-ACYL-SN-GLYCEROL-3-PHOSPHATE ACYLTRANSFERASE"/>
    <property type="match status" value="1"/>
</dbReference>
<dbReference type="EMBL" id="JAUEPL010000025">
    <property type="protein sequence ID" value="MDN3295846.1"/>
    <property type="molecule type" value="Genomic_DNA"/>
</dbReference>
<evidence type="ECO:0000256" key="3">
    <source>
        <dbReference type="ARBA" id="ARBA00022679"/>
    </source>
</evidence>
<evidence type="ECO:0000256" key="1">
    <source>
        <dbReference type="ARBA" id="ARBA00005189"/>
    </source>
</evidence>
<evidence type="ECO:0000259" key="8">
    <source>
        <dbReference type="SMART" id="SM00563"/>
    </source>
</evidence>
<keyword evidence="3" id="KW-0808">Transferase</keyword>
<feature type="region of interest" description="Disordered" evidence="6">
    <location>
        <begin position="298"/>
        <end position="328"/>
    </location>
</feature>
<keyword evidence="2" id="KW-0444">Lipid biosynthesis</keyword>
<proteinExistence type="predicted"/>